<name>A0AAN5BV99_ASPOZ</name>
<evidence type="ECO:0000313" key="6">
    <source>
        <dbReference type="Proteomes" id="UP001165205"/>
    </source>
</evidence>
<reference evidence="5" key="1">
    <citation type="submission" date="2023-04" db="EMBL/GenBank/DDBJ databases">
        <title>Aspergillus oryzae NBRC 4228.</title>
        <authorList>
            <person name="Ichikawa N."/>
            <person name="Sato H."/>
            <person name="Tonouchi N."/>
        </authorList>
    </citation>
    <scope>NUCLEOTIDE SEQUENCE</scope>
    <source>
        <strain evidence="5">NBRC 4228</strain>
    </source>
</reference>
<dbReference type="GO" id="GO:0005634">
    <property type="term" value="C:nucleus"/>
    <property type="evidence" value="ECO:0007669"/>
    <property type="project" value="TreeGrafter"/>
</dbReference>
<dbReference type="EMBL" id="BSYA01000031">
    <property type="protein sequence ID" value="GMG26989.1"/>
    <property type="molecule type" value="Genomic_DNA"/>
</dbReference>
<dbReference type="PANTHER" id="PTHR45848:SF4">
    <property type="entry name" value="DUAL SPECIFICITY PROTEIN PHOSPHATASE 12"/>
    <property type="match status" value="1"/>
</dbReference>
<dbReference type="SUPFAM" id="SSF52799">
    <property type="entry name" value="(Phosphotyrosine protein) phosphatases II"/>
    <property type="match status" value="1"/>
</dbReference>
<evidence type="ECO:0000313" key="5">
    <source>
        <dbReference type="EMBL" id="GMG26989.1"/>
    </source>
</evidence>
<proteinExistence type="inferred from homology"/>
<dbReference type="AlphaFoldDB" id="A0AAN5BV99"/>
<dbReference type="InterPro" id="IPR029021">
    <property type="entry name" value="Prot-tyrosine_phosphatase-like"/>
</dbReference>
<comment type="caution">
    <text evidence="5">The sequence shown here is derived from an EMBL/GenBank/DDBJ whole genome shotgun (WGS) entry which is preliminary data.</text>
</comment>
<sequence>MCISVTQSGIHNGYESYSWSEYLYWRVGLTLSLNTRLTCSIFSLKNRAALERANITHVLSVLRLQPQEETFAGFQHHRIDVDDVEDENLLEHFPSAIKFIQSGLDAGGGVLVHWLVYGLPLFPHLYSYQQTRTVPIYLGGLAG</sequence>
<evidence type="ECO:0000256" key="4">
    <source>
        <dbReference type="ARBA" id="ARBA00022912"/>
    </source>
</evidence>
<dbReference type="Gene3D" id="3.90.190.10">
    <property type="entry name" value="Protein tyrosine phosphatase superfamily"/>
    <property type="match status" value="1"/>
</dbReference>
<accession>A0AAN5BV99</accession>
<dbReference type="GO" id="GO:0008138">
    <property type="term" value="F:protein tyrosine/serine/threonine phosphatase activity"/>
    <property type="evidence" value="ECO:0007669"/>
    <property type="project" value="TreeGrafter"/>
</dbReference>
<keyword evidence="4" id="KW-0904">Protein phosphatase</keyword>
<dbReference type="EC" id="3.1.3.48" evidence="2"/>
<comment type="similarity">
    <text evidence="1">Belongs to the protein-tyrosine phosphatase family. Non-receptor class dual specificity subfamily.</text>
</comment>
<evidence type="ECO:0000256" key="2">
    <source>
        <dbReference type="ARBA" id="ARBA00013064"/>
    </source>
</evidence>
<dbReference type="GO" id="GO:0004725">
    <property type="term" value="F:protein tyrosine phosphatase activity"/>
    <property type="evidence" value="ECO:0007669"/>
    <property type="project" value="UniProtKB-EC"/>
</dbReference>
<gene>
    <name evidence="5" type="ORF">Aory04_000369400</name>
</gene>
<protein>
    <recommendedName>
        <fullName evidence="2">protein-tyrosine-phosphatase</fullName>
        <ecNumber evidence="2">3.1.3.48</ecNumber>
    </recommendedName>
</protein>
<evidence type="ECO:0000256" key="1">
    <source>
        <dbReference type="ARBA" id="ARBA00008601"/>
    </source>
</evidence>
<dbReference type="PANTHER" id="PTHR45848">
    <property type="entry name" value="DUAL SPECIFICITY PROTEIN PHOSPHATASE 12 FAMILY MEMBER"/>
    <property type="match status" value="1"/>
</dbReference>
<dbReference type="Proteomes" id="UP001165205">
    <property type="component" value="Unassembled WGS sequence"/>
</dbReference>
<organism evidence="5 6">
    <name type="scientific">Aspergillus oryzae</name>
    <name type="common">Yellow koji mold</name>
    <dbReference type="NCBI Taxonomy" id="5062"/>
    <lineage>
        <taxon>Eukaryota</taxon>
        <taxon>Fungi</taxon>
        <taxon>Dikarya</taxon>
        <taxon>Ascomycota</taxon>
        <taxon>Pezizomycotina</taxon>
        <taxon>Eurotiomycetes</taxon>
        <taxon>Eurotiomycetidae</taxon>
        <taxon>Eurotiales</taxon>
        <taxon>Aspergillaceae</taxon>
        <taxon>Aspergillus</taxon>
        <taxon>Aspergillus subgen. Circumdati</taxon>
    </lineage>
</organism>
<evidence type="ECO:0000256" key="3">
    <source>
        <dbReference type="ARBA" id="ARBA00022801"/>
    </source>
</evidence>
<keyword evidence="3" id="KW-0378">Hydrolase</keyword>